<evidence type="ECO:0000313" key="2">
    <source>
        <dbReference type="EMBL" id="RMI43513.1"/>
    </source>
</evidence>
<dbReference type="Proteomes" id="UP000282674">
    <property type="component" value="Unassembled WGS sequence"/>
</dbReference>
<name>A0A3M2M3X7_9ACTN</name>
<dbReference type="AlphaFoldDB" id="A0A3M2M3X7"/>
<sequence>MAGLSPGDRTGRPGGIAGPGRRPEGGGFGTFAEGPGGRPRGCRGGRGWTARGRARRGVPVRGGRRFGWRILLRVGSVGCGFGG</sequence>
<dbReference type="EMBL" id="RFFG01000025">
    <property type="protein sequence ID" value="RMI43513.1"/>
    <property type="molecule type" value="Genomic_DNA"/>
</dbReference>
<feature type="compositionally biased region" description="Gly residues" evidence="1">
    <location>
        <begin position="25"/>
        <end position="47"/>
    </location>
</feature>
<feature type="region of interest" description="Disordered" evidence="1">
    <location>
        <begin position="1"/>
        <end position="59"/>
    </location>
</feature>
<proteinExistence type="predicted"/>
<evidence type="ECO:0000256" key="1">
    <source>
        <dbReference type="SAM" id="MobiDB-lite"/>
    </source>
</evidence>
<comment type="caution">
    <text evidence="2">The sequence shown here is derived from an EMBL/GenBank/DDBJ whole genome shotgun (WGS) entry which is preliminary data.</text>
</comment>
<evidence type="ECO:0000313" key="3">
    <source>
        <dbReference type="Proteomes" id="UP000282674"/>
    </source>
</evidence>
<keyword evidence="3" id="KW-1185">Reference proteome</keyword>
<reference evidence="2 3" key="1">
    <citation type="submission" date="2018-10" db="EMBL/GenBank/DDBJ databases">
        <title>Isolation from soil.</title>
        <authorList>
            <person name="Hu J."/>
        </authorList>
    </citation>
    <scope>NUCLEOTIDE SEQUENCE [LARGE SCALE GENOMIC DNA]</scope>
    <source>
        <strain evidence="2 3">NEAU-Ht49</strain>
    </source>
</reference>
<gene>
    <name evidence="2" type="ORF">EBO15_16390</name>
</gene>
<accession>A0A3M2M3X7</accession>
<organism evidence="2 3">
    <name type="scientific">Actinomadura harenae</name>
    <dbReference type="NCBI Taxonomy" id="2483351"/>
    <lineage>
        <taxon>Bacteria</taxon>
        <taxon>Bacillati</taxon>
        <taxon>Actinomycetota</taxon>
        <taxon>Actinomycetes</taxon>
        <taxon>Streptosporangiales</taxon>
        <taxon>Thermomonosporaceae</taxon>
        <taxon>Actinomadura</taxon>
    </lineage>
</organism>
<protein>
    <submittedName>
        <fullName evidence="2">Uncharacterized protein</fullName>
    </submittedName>
</protein>